<proteinExistence type="predicted"/>
<dbReference type="Gramene" id="PGSC0003DMT400060356">
    <property type="protein sequence ID" value="PGSC0003DMT400060356"/>
    <property type="gene ID" value="PGSC0003DMG400023477"/>
</dbReference>
<organism evidence="1 2">
    <name type="scientific">Solanum tuberosum</name>
    <name type="common">Potato</name>
    <dbReference type="NCBI Taxonomy" id="4113"/>
    <lineage>
        <taxon>Eukaryota</taxon>
        <taxon>Viridiplantae</taxon>
        <taxon>Streptophyta</taxon>
        <taxon>Embryophyta</taxon>
        <taxon>Tracheophyta</taxon>
        <taxon>Spermatophyta</taxon>
        <taxon>Magnoliopsida</taxon>
        <taxon>eudicotyledons</taxon>
        <taxon>Gunneridae</taxon>
        <taxon>Pentapetalae</taxon>
        <taxon>asterids</taxon>
        <taxon>lamiids</taxon>
        <taxon>Solanales</taxon>
        <taxon>Solanaceae</taxon>
        <taxon>Solanoideae</taxon>
        <taxon>Solaneae</taxon>
        <taxon>Solanum</taxon>
    </lineage>
</organism>
<keyword evidence="2" id="KW-1185">Reference proteome</keyword>
<reference evidence="1" key="2">
    <citation type="submission" date="2015-06" db="UniProtKB">
        <authorList>
            <consortium name="EnsemblPlants"/>
        </authorList>
    </citation>
    <scope>IDENTIFICATION</scope>
    <source>
        <strain evidence="1">DM1-3 516 R44</strain>
    </source>
</reference>
<dbReference type="AlphaFoldDB" id="M1C5P8"/>
<dbReference type="OrthoDB" id="331948at2759"/>
<dbReference type="HOGENOM" id="CLU_2727183_0_0_1"/>
<dbReference type="Proteomes" id="UP000011115">
    <property type="component" value="Unassembled WGS sequence"/>
</dbReference>
<gene>
    <name evidence="1" type="primary">LOC102598706</name>
</gene>
<dbReference type="ExpressionAtlas" id="M1C5P8">
    <property type="expression patterns" value="baseline"/>
</dbReference>
<evidence type="ECO:0000313" key="1">
    <source>
        <dbReference type="EnsemblPlants" id="PGSC0003DMT400060356"/>
    </source>
</evidence>
<accession>M1C5P8</accession>
<name>M1C5P8_SOLTU</name>
<protein>
    <submittedName>
        <fullName evidence="1">Zinc ion binding protein</fullName>
    </submittedName>
</protein>
<dbReference type="EnsemblPlants" id="PGSC0003DMT400060356">
    <property type="protein sequence ID" value="PGSC0003DMT400060356"/>
    <property type="gene ID" value="PGSC0003DMG400023477"/>
</dbReference>
<reference evidence="2" key="1">
    <citation type="journal article" date="2011" name="Nature">
        <title>Genome sequence and analysis of the tuber crop potato.</title>
        <authorList>
            <consortium name="The Potato Genome Sequencing Consortium"/>
        </authorList>
    </citation>
    <scope>NUCLEOTIDE SEQUENCE [LARGE SCALE GENOMIC DNA]</scope>
    <source>
        <strain evidence="2">cv. DM1-3 516 R44</strain>
    </source>
</reference>
<evidence type="ECO:0000313" key="2">
    <source>
        <dbReference type="Proteomes" id="UP000011115"/>
    </source>
</evidence>
<sequence>MQLPSTHSNQVGDFPIAYPSTATSFGTLSICLFVKENAQEARLLYRKYDHLYSFGETTLCNMLKELKSKERN</sequence>